<dbReference type="STRING" id="28117.BHV66_02755"/>
<dbReference type="EMBL" id="MNQH01000003">
    <property type="protein sequence ID" value="OKY95891.1"/>
    <property type="molecule type" value="Genomic_DNA"/>
</dbReference>
<evidence type="ECO:0000313" key="1">
    <source>
        <dbReference type="EMBL" id="OKY95891.1"/>
    </source>
</evidence>
<reference evidence="1 2" key="1">
    <citation type="journal article" date="2016" name="Nat. Biotechnol.">
        <title>Measurement of bacterial replication rates in microbial communities.</title>
        <authorList>
            <person name="Brown C.T."/>
            <person name="Olm M.R."/>
            <person name="Thomas B.C."/>
            <person name="Banfield J.F."/>
        </authorList>
    </citation>
    <scope>NUCLEOTIDE SEQUENCE [LARGE SCALE GENOMIC DNA]</scope>
    <source>
        <strain evidence="1">CAG:67_53_122</strain>
    </source>
</reference>
<name>A0A1Q6FAK1_9BACT</name>
<dbReference type="Proteomes" id="UP000187417">
    <property type="component" value="Unassembled WGS sequence"/>
</dbReference>
<dbReference type="AlphaFoldDB" id="A0A1Q6FAK1"/>
<evidence type="ECO:0000313" key="2">
    <source>
        <dbReference type="Proteomes" id="UP000187417"/>
    </source>
</evidence>
<comment type="caution">
    <text evidence="1">The sequence shown here is derived from an EMBL/GenBank/DDBJ whole genome shotgun (WGS) entry which is preliminary data.</text>
</comment>
<dbReference type="InterPro" id="IPR036116">
    <property type="entry name" value="FN3_sf"/>
</dbReference>
<organism evidence="1 2">
    <name type="scientific">Alistipes putredinis</name>
    <dbReference type="NCBI Taxonomy" id="28117"/>
    <lineage>
        <taxon>Bacteria</taxon>
        <taxon>Pseudomonadati</taxon>
        <taxon>Bacteroidota</taxon>
        <taxon>Bacteroidia</taxon>
        <taxon>Bacteroidales</taxon>
        <taxon>Rikenellaceae</taxon>
        <taxon>Alistipes</taxon>
    </lineage>
</organism>
<protein>
    <submittedName>
        <fullName evidence="1">Uncharacterized protein</fullName>
    </submittedName>
</protein>
<dbReference type="SUPFAM" id="SSF49265">
    <property type="entry name" value="Fibronectin type III"/>
    <property type="match status" value="1"/>
</dbReference>
<proteinExistence type="predicted"/>
<accession>A0A1Q6FAK1</accession>
<sequence>MSRDMLRMRSAAGGGRISGCSVFKESHLFYKKSDLYSVLFVNKVCEYAGIARKAEEMLFFIRFFRPIRNKSVYLQPCPLSKLRCRNEEFCINKPNNFLIRMKIKMFMFAALAAFATLAGCSDDENNDGTGGGGTEDKPVPSEYEVEFKSTSYYSTTVTIKTITENAKFKYYMASFWESDLLKETISGDTPNKIAEGIINYYKLNYGAQGATMQDIFNMLTLDKQLYGVKPQSIPISNLTPDTEYSLVIAGINEEGKIVANGTVATFKTAALPDFEADDCTFDWSFTDTKSTYVTIKFVPSDREVPYFAYVLTRSDYASMFSSNPAELKEKMTSLIAQLSKAFGGSIPEFMNEMRMKGEMDFKLTGLTPETEYVAFVCGMDEYGRPTTDVSVKEFETVKYVASNATTESVKIELFDGDVASTINSSLYPSETFAGGWFLRFSPVFSESCSDVWMILVTDQDLSGKSDGELLVDILSRGNITDQNPVAIPRVQKDITAYTYVVAQTEEGEPGNIFRCEPFEVKESNLGTMDDLFPDANSQNGTASVALSSVGKMRPTTVGAMKVVSVL</sequence>
<gene>
    <name evidence="1" type="ORF">BHV66_02755</name>
</gene>